<reference evidence="3" key="2">
    <citation type="submission" date="2025-08" db="UniProtKB">
        <authorList>
            <consortium name="Ensembl"/>
        </authorList>
    </citation>
    <scope>IDENTIFICATION</scope>
</reference>
<evidence type="ECO:0000313" key="4">
    <source>
        <dbReference type="Proteomes" id="UP000002280"/>
    </source>
</evidence>
<feature type="domain" description="Oxidoreductase-like" evidence="2">
    <location>
        <begin position="102"/>
        <end position="143"/>
    </location>
</feature>
<dbReference type="PANTHER" id="PTHR21193">
    <property type="entry name" value="OXIDOREDUCTASE-LIKE DOMAIN-CONTAINING PROTEIN 1"/>
    <property type="match status" value="1"/>
</dbReference>
<dbReference type="FunCoup" id="A0A5F8HG73">
    <property type="interactions" value="81"/>
</dbReference>
<protein>
    <recommendedName>
        <fullName evidence="2">Oxidoreductase-like domain-containing protein</fullName>
    </recommendedName>
</protein>
<dbReference type="Pfam" id="PF09791">
    <property type="entry name" value="Oxidored-like"/>
    <property type="match status" value="1"/>
</dbReference>
<reference evidence="3 4" key="1">
    <citation type="journal article" date="2007" name="Nature">
        <title>Genome of the marsupial Monodelphis domestica reveals innovation in non-coding sequences.</title>
        <authorList>
            <person name="Mikkelsen T.S."/>
            <person name="Wakefield M.J."/>
            <person name="Aken B."/>
            <person name="Amemiya C.T."/>
            <person name="Chang J.L."/>
            <person name="Duke S."/>
            <person name="Garber M."/>
            <person name="Gentles A.J."/>
            <person name="Goodstadt L."/>
            <person name="Heger A."/>
            <person name="Jurka J."/>
            <person name="Kamal M."/>
            <person name="Mauceli E."/>
            <person name="Searle S.M."/>
            <person name="Sharpe T."/>
            <person name="Baker M.L."/>
            <person name="Batzer M.A."/>
            <person name="Benos P.V."/>
            <person name="Belov K."/>
            <person name="Clamp M."/>
            <person name="Cook A."/>
            <person name="Cuff J."/>
            <person name="Das R."/>
            <person name="Davidow L."/>
            <person name="Deakin J.E."/>
            <person name="Fazzari M.J."/>
            <person name="Glass J.L."/>
            <person name="Grabherr M."/>
            <person name="Greally J.M."/>
            <person name="Gu W."/>
            <person name="Hore T.A."/>
            <person name="Huttley G.A."/>
            <person name="Kleber M."/>
            <person name="Jirtle R.L."/>
            <person name="Koina E."/>
            <person name="Lee J.T."/>
            <person name="Mahony S."/>
            <person name="Marra M.A."/>
            <person name="Miller R.D."/>
            <person name="Nicholls R.D."/>
            <person name="Oda M."/>
            <person name="Papenfuss A.T."/>
            <person name="Parra Z.E."/>
            <person name="Pollock D.D."/>
            <person name="Ray D.A."/>
            <person name="Schein J.E."/>
            <person name="Speed T.P."/>
            <person name="Thompson K."/>
            <person name="VandeBerg J.L."/>
            <person name="Wade C.M."/>
            <person name="Walker J.A."/>
            <person name="Waters P.D."/>
            <person name="Webber C."/>
            <person name="Weidman J.R."/>
            <person name="Xie X."/>
            <person name="Zody M.C."/>
            <person name="Baldwin J."/>
            <person name="Abdouelleil A."/>
            <person name="Abdulkadir J."/>
            <person name="Abebe A."/>
            <person name="Abera B."/>
            <person name="Abreu J."/>
            <person name="Acer S.C."/>
            <person name="Aftuck L."/>
            <person name="Alexander A."/>
            <person name="An P."/>
            <person name="Anderson E."/>
            <person name="Anderson S."/>
            <person name="Arachi H."/>
            <person name="Azer M."/>
            <person name="Bachantsang P."/>
            <person name="Barry A."/>
            <person name="Bayul T."/>
            <person name="Berlin A."/>
            <person name="Bessette D."/>
            <person name="Bloom T."/>
            <person name="Bloom T."/>
            <person name="Boguslavskiy L."/>
            <person name="Bonnet C."/>
            <person name="Boukhgalter B."/>
            <person name="Bourzgui I."/>
            <person name="Brown A."/>
            <person name="Cahill P."/>
            <person name="Channer S."/>
            <person name="Cheshatsang Y."/>
            <person name="Chuda L."/>
            <person name="Citroen M."/>
            <person name="Collymore A."/>
            <person name="Cooke P."/>
            <person name="Costello M."/>
            <person name="D'Aco K."/>
            <person name="Daza R."/>
            <person name="De Haan G."/>
            <person name="DeGray S."/>
            <person name="DeMaso C."/>
            <person name="Dhargay N."/>
            <person name="Dooley K."/>
            <person name="Dooley E."/>
            <person name="Doricent M."/>
            <person name="Dorje P."/>
            <person name="Dorjee K."/>
            <person name="Dupes A."/>
            <person name="Elong R."/>
            <person name="Falk J."/>
            <person name="Farina A."/>
            <person name="Faro S."/>
            <person name="Ferguson D."/>
            <person name="Fisher S."/>
            <person name="Foley C.D."/>
            <person name="Franke A."/>
            <person name="Friedrich D."/>
            <person name="Gadbois L."/>
            <person name="Gearin G."/>
            <person name="Gearin C.R."/>
            <person name="Giannoukos G."/>
            <person name="Goode T."/>
            <person name="Graham J."/>
            <person name="Grandbois E."/>
            <person name="Grewal S."/>
            <person name="Gyaltsen K."/>
            <person name="Hafez N."/>
            <person name="Hagos B."/>
            <person name="Hall J."/>
            <person name="Henson C."/>
            <person name="Hollinger A."/>
            <person name="Honan T."/>
            <person name="Huard M.D."/>
            <person name="Hughes L."/>
            <person name="Hurhula B."/>
            <person name="Husby M.E."/>
            <person name="Kamat A."/>
            <person name="Kanga B."/>
            <person name="Kashin S."/>
            <person name="Khazanovich D."/>
            <person name="Kisner P."/>
            <person name="Lance K."/>
            <person name="Lara M."/>
            <person name="Lee W."/>
            <person name="Lennon N."/>
            <person name="Letendre F."/>
            <person name="LeVine R."/>
            <person name="Lipovsky A."/>
            <person name="Liu X."/>
            <person name="Liu J."/>
            <person name="Liu S."/>
            <person name="Lokyitsang T."/>
            <person name="Lokyitsang Y."/>
            <person name="Lubonja R."/>
            <person name="Lui A."/>
            <person name="MacDonald P."/>
            <person name="Magnisalis V."/>
            <person name="Maru K."/>
            <person name="Matthews C."/>
            <person name="McCusker W."/>
            <person name="McDonough S."/>
            <person name="Mehta T."/>
            <person name="Meldrim J."/>
            <person name="Meneus L."/>
            <person name="Mihai O."/>
            <person name="Mihalev A."/>
            <person name="Mihova T."/>
            <person name="Mittelman R."/>
            <person name="Mlenga V."/>
            <person name="Montmayeur A."/>
            <person name="Mulrain L."/>
            <person name="Navidi A."/>
            <person name="Naylor J."/>
            <person name="Negash T."/>
            <person name="Nguyen T."/>
            <person name="Nguyen N."/>
            <person name="Nicol R."/>
            <person name="Norbu C."/>
            <person name="Norbu N."/>
            <person name="Novod N."/>
            <person name="O'Neill B."/>
            <person name="Osman S."/>
            <person name="Markiewicz E."/>
            <person name="Oyono O.L."/>
            <person name="Patti C."/>
            <person name="Phunkhang P."/>
            <person name="Pierre F."/>
            <person name="Priest M."/>
            <person name="Raghuraman S."/>
            <person name="Rege F."/>
            <person name="Reyes R."/>
            <person name="Rise C."/>
            <person name="Rogov P."/>
            <person name="Ross K."/>
            <person name="Ryan E."/>
            <person name="Settipalli S."/>
            <person name="Shea T."/>
            <person name="Sherpa N."/>
            <person name="Shi L."/>
            <person name="Shih D."/>
            <person name="Sparrow T."/>
            <person name="Spaulding J."/>
            <person name="Stalker J."/>
            <person name="Stange-Thomann N."/>
            <person name="Stavropoulos S."/>
            <person name="Stone C."/>
            <person name="Strader C."/>
            <person name="Tesfaye S."/>
            <person name="Thomson T."/>
            <person name="Thoulutsang Y."/>
            <person name="Thoulutsang D."/>
            <person name="Topham K."/>
            <person name="Topping I."/>
            <person name="Tsamla T."/>
            <person name="Vassiliev H."/>
            <person name="Vo A."/>
            <person name="Wangchuk T."/>
            <person name="Wangdi T."/>
            <person name="Weiand M."/>
            <person name="Wilkinson J."/>
            <person name="Wilson A."/>
            <person name="Yadav S."/>
            <person name="Young G."/>
            <person name="Yu Q."/>
            <person name="Zembek L."/>
            <person name="Zhong D."/>
            <person name="Zimmer A."/>
            <person name="Zwirko Z."/>
            <person name="Jaffe D.B."/>
            <person name="Alvarez P."/>
            <person name="Brockman W."/>
            <person name="Butler J."/>
            <person name="Chin C."/>
            <person name="Gnerre S."/>
            <person name="MacCallum I."/>
            <person name="Graves J.A."/>
            <person name="Ponting C.P."/>
            <person name="Breen M."/>
            <person name="Samollow P.B."/>
            <person name="Lander E.S."/>
            <person name="Lindblad-Toh K."/>
        </authorList>
    </citation>
    <scope>NUCLEOTIDE SEQUENCE [LARGE SCALE GENOMIC DNA]</scope>
</reference>
<keyword evidence="4" id="KW-1185">Reference proteome</keyword>
<evidence type="ECO:0000313" key="3">
    <source>
        <dbReference type="Ensembl" id="ENSMODP00000058922.1"/>
    </source>
</evidence>
<dbReference type="InterPro" id="IPR039251">
    <property type="entry name" value="OXLD1"/>
</dbReference>
<sequence>MEAAVAGHWWPKTSDSSPHSQPAKYWRPRVGKGGLRAEGNPFQICSCARHLGIPNRYCIRSSRAFGKNKKGQGSEAGIPKSNMKTDPLPSQKGSSHSDGGFSDPQPPLLLPPTNCYMNGCCKCVWIEYAKEFLQNYKDGRAKALAAMDEHIQDENIKIFIKMEIRQLLDYRGGGDMTEERL</sequence>
<proteinExistence type="predicted"/>
<feature type="region of interest" description="Disordered" evidence="1">
    <location>
        <begin position="1"/>
        <end position="28"/>
    </location>
</feature>
<dbReference type="InterPro" id="IPR019180">
    <property type="entry name" value="Oxidoreductase-like_N"/>
</dbReference>
<name>A0A5F8HG73_MONDO</name>
<organism evidence="3 4">
    <name type="scientific">Monodelphis domestica</name>
    <name type="common">Gray short-tailed opossum</name>
    <dbReference type="NCBI Taxonomy" id="13616"/>
    <lineage>
        <taxon>Eukaryota</taxon>
        <taxon>Metazoa</taxon>
        <taxon>Chordata</taxon>
        <taxon>Craniata</taxon>
        <taxon>Vertebrata</taxon>
        <taxon>Euteleostomi</taxon>
        <taxon>Mammalia</taxon>
        <taxon>Metatheria</taxon>
        <taxon>Didelphimorphia</taxon>
        <taxon>Didelphidae</taxon>
        <taxon>Monodelphis</taxon>
    </lineage>
</organism>
<dbReference type="GeneTree" id="ENSGT01120000277741"/>
<dbReference type="InParanoid" id="A0A5F8HG73"/>
<dbReference type="PANTHER" id="PTHR21193:SF3">
    <property type="entry name" value="OXIDOREDUCTASE-LIKE DOMAIN-CONTAINING PROTEIN 1"/>
    <property type="match status" value="1"/>
</dbReference>
<evidence type="ECO:0000259" key="2">
    <source>
        <dbReference type="Pfam" id="PF09791"/>
    </source>
</evidence>
<dbReference type="Ensembl" id="ENSMODT00000081135.1">
    <property type="protein sequence ID" value="ENSMODP00000058922.1"/>
    <property type="gene ID" value="ENSMODG00000051167.1"/>
</dbReference>
<feature type="region of interest" description="Disordered" evidence="1">
    <location>
        <begin position="66"/>
        <end position="104"/>
    </location>
</feature>
<dbReference type="AlphaFoldDB" id="A0A5F8HG73"/>
<evidence type="ECO:0000256" key="1">
    <source>
        <dbReference type="SAM" id="MobiDB-lite"/>
    </source>
</evidence>
<accession>A0A5F8HG73</accession>
<reference evidence="3" key="3">
    <citation type="submission" date="2025-09" db="UniProtKB">
        <authorList>
            <consortium name="Ensembl"/>
        </authorList>
    </citation>
    <scope>IDENTIFICATION</scope>
</reference>
<dbReference type="Proteomes" id="UP000002280">
    <property type="component" value="Chromosome 5"/>
</dbReference>